<sequence>MDRKQQEDQFLNDMDDYLNRDKHSNSIASDEYKEMLRLGKKLANQDFSQHSDKEAVLRQSLRRMEPNKGGYNMRKSNKIKKFTLIATSISILFFGTITLVQPSFAETIVNRIIQTFSAGQLRGTQSESPEMIAVPEELKGKLYDKNGHIIEVLTNNQHEMYTADGEKIAGISEDNEIITESEKAKLNREDDQYFVVTDSGELNKYAGFDVILPSYLPEGYTFDQAKFITDEQGNVIDQYLFISFTNQHSGKSFTISQMLGIKENAYEIGTFEEMEQVQVNGIDAILTGDRNLDWEYNHVFYGIHGKEAISTSEIIKIAESIR</sequence>
<name>A0A1X7HU86_9BACL</name>
<keyword evidence="4" id="KW-1185">Reference proteome</keyword>
<dbReference type="EMBL" id="LT840184">
    <property type="protein sequence ID" value="SMF92451.1"/>
    <property type="molecule type" value="Genomic_DNA"/>
</dbReference>
<keyword evidence="1" id="KW-0812">Transmembrane</keyword>
<protein>
    <recommendedName>
        <fullName evidence="2">DUF4367 domain-containing protein</fullName>
    </recommendedName>
</protein>
<dbReference type="Pfam" id="PF14285">
    <property type="entry name" value="DUF4367"/>
    <property type="match status" value="1"/>
</dbReference>
<proteinExistence type="predicted"/>
<dbReference type="RefSeq" id="WP_208916531.1">
    <property type="nucleotide sequence ID" value="NZ_LT840184.1"/>
</dbReference>
<dbReference type="Proteomes" id="UP000192940">
    <property type="component" value="Chromosome I"/>
</dbReference>
<accession>A0A1X7HU86</accession>
<keyword evidence="1" id="KW-0472">Membrane</keyword>
<dbReference type="InterPro" id="IPR052944">
    <property type="entry name" value="Sporulation_related"/>
</dbReference>
<reference evidence="3 4" key="1">
    <citation type="submission" date="2017-04" db="EMBL/GenBank/DDBJ databases">
        <authorList>
            <person name="Afonso C.L."/>
            <person name="Miller P.J."/>
            <person name="Scott M.A."/>
            <person name="Spackman E."/>
            <person name="Goraichik I."/>
            <person name="Dimitrov K.M."/>
            <person name="Suarez D.L."/>
            <person name="Swayne D.E."/>
        </authorList>
    </citation>
    <scope>NUCLEOTIDE SEQUENCE [LARGE SCALE GENOMIC DNA]</scope>
    <source>
        <strain evidence="3 4">N3/975</strain>
    </source>
</reference>
<evidence type="ECO:0000259" key="2">
    <source>
        <dbReference type="Pfam" id="PF14285"/>
    </source>
</evidence>
<evidence type="ECO:0000256" key="1">
    <source>
        <dbReference type="SAM" id="Phobius"/>
    </source>
</evidence>
<organism evidence="3 4">
    <name type="scientific">Paenibacillus uliginis N3/975</name>
    <dbReference type="NCBI Taxonomy" id="1313296"/>
    <lineage>
        <taxon>Bacteria</taxon>
        <taxon>Bacillati</taxon>
        <taxon>Bacillota</taxon>
        <taxon>Bacilli</taxon>
        <taxon>Bacillales</taxon>
        <taxon>Paenibacillaceae</taxon>
        <taxon>Paenibacillus</taxon>
    </lineage>
</organism>
<keyword evidence="1" id="KW-1133">Transmembrane helix</keyword>
<feature type="transmembrane region" description="Helical" evidence="1">
    <location>
        <begin position="82"/>
        <end position="104"/>
    </location>
</feature>
<dbReference type="PANTHER" id="PTHR37507:SF2">
    <property type="entry name" value="SPORULATION PROTEIN YDCC"/>
    <property type="match status" value="1"/>
</dbReference>
<dbReference type="InterPro" id="IPR025377">
    <property type="entry name" value="DUF4367"/>
</dbReference>
<evidence type="ECO:0000313" key="3">
    <source>
        <dbReference type="EMBL" id="SMF92451.1"/>
    </source>
</evidence>
<evidence type="ECO:0000313" key="4">
    <source>
        <dbReference type="Proteomes" id="UP000192940"/>
    </source>
</evidence>
<dbReference type="STRING" id="1313296.SAMN05661091_5830"/>
<dbReference type="AlphaFoldDB" id="A0A1X7HU86"/>
<dbReference type="PANTHER" id="PTHR37507">
    <property type="entry name" value="SPORULATION PROTEIN YDCC"/>
    <property type="match status" value="1"/>
</dbReference>
<feature type="domain" description="DUF4367" evidence="2">
    <location>
        <begin position="212"/>
        <end position="321"/>
    </location>
</feature>
<gene>
    <name evidence="3" type="ORF">SAMN05661091_5830</name>
</gene>